<sequence>MLPGDLPQGMRWCSDGSRAIMLMLPLELRRRAIDRQVSIMGTGLLSRPIYWGLRGYCFVLRGPIALGEDFAFLRVFRRGDEHVPLQRALGSSYCTPNIPAYRGVATRGYGTNLGSYACVTYESEGFPRITPRLSYRGPGKGGGSNLTIIASPWPLPKLPSEPSEKITHE</sequence>
<gene>
    <name evidence="1" type="ORF">BHM03_00058050</name>
</gene>
<evidence type="ECO:0000313" key="1">
    <source>
        <dbReference type="EMBL" id="RZR75453.1"/>
    </source>
</evidence>
<name>A0A445MMI9_ENSVE</name>
<dbReference type="AlphaFoldDB" id="A0A445MMI9"/>
<accession>A0A445MMI9</accession>
<organism evidence="1">
    <name type="scientific">Ensete ventricosum</name>
    <name type="common">Abyssinian banana</name>
    <name type="synonym">Musa ensete</name>
    <dbReference type="NCBI Taxonomy" id="4639"/>
    <lineage>
        <taxon>Eukaryota</taxon>
        <taxon>Viridiplantae</taxon>
        <taxon>Streptophyta</taxon>
        <taxon>Embryophyta</taxon>
        <taxon>Tracheophyta</taxon>
        <taxon>Spermatophyta</taxon>
        <taxon>Magnoliopsida</taxon>
        <taxon>Liliopsida</taxon>
        <taxon>Zingiberales</taxon>
        <taxon>Musaceae</taxon>
        <taxon>Ensete</taxon>
    </lineage>
</organism>
<protein>
    <submittedName>
        <fullName evidence="1">Uncharacterized protein</fullName>
    </submittedName>
</protein>
<proteinExistence type="predicted"/>
<reference evidence="1" key="1">
    <citation type="journal article" date="2018" name="Data Brief">
        <title>Genome sequence data from 17 accessions of Ensete ventricosum, a staple food crop for millions in Ethiopia.</title>
        <authorList>
            <person name="Yemataw Z."/>
            <person name="Muzemil S."/>
            <person name="Ambachew D."/>
            <person name="Tripathi L."/>
            <person name="Tesfaye K."/>
            <person name="Chala A."/>
            <person name="Farbos A."/>
            <person name="O'Neill P."/>
            <person name="Moore K."/>
            <person name="Grant M."/>
            <person name="Studholme D.J."/>
        </authorList>
    </citation>
    <scope>NUCLEOTIDE SEQUENCE [LARGE SCALE GENOMIC DNA]</scope>
    <source>
        <tissue evidence="1">Leaf</tissue>
    </source>
</reference>
<dbReference type="EMBL" id="KV876811">
    <property type="protein sequence ID" value="RZR75453.1"/>
    <property type="molecule type" value="Genomic_DNA"/>
</dbReference>
<dbReference type="Proteomes" id="UP000290560">
    <property type="component" value="Unassembled WGS sequence"/>
</dbReference>